<dbReference type="RefSeq" id="WP_217067996.1">
    <property type="nucleotide sequence ID" value="NZ_JAHQCS010000153.1"/>
</dbReference>
<name>A0ABS6JNF6_9BACI</name>
<dbReference type="Proteomes" id="UP000784880">
    <property type="component" value="Unassembled WGS sequence"/>
</dbReference>
<protein>
    <submittedName>
        <fullName evidence="2">Uncharacterized protein</fullName>
    </submittedName>
</protein>
<gene>
    <name evidence="2" type="ORF">KS419_19110</name>
</gene>
<accession>A0ABS6JNF6</accession>
<keyword evidence="1" id="KW-0175">Coiled coil</keyword>
<sequence>MIKVLKGAIITSLFILITACSDGAEDDLESIEDTDDIETLISTNQRLVEQVESEREENRVLQERLEDLEAENMSLKDNILTYRQELIEKDNLRTEELTIRNEVDELAKEIFQAMHERNHLYLEELVADNIFVDSNSDRLEIYDDEGRLYYTLHYIPLNTVNYVRQKSFQYNQESETFVAEYVLYSADSKDFQLDAGVEMTFVFDGEWKLFSMVR</sequence>
<dbReference type="PROSITE" id="PS51257">
    <property type="entry name" value="PROKAR_LIPOPROTEIN"/>
    <property type="match status" value="1"/>
</dbReference>
<organism evidence="2 3">
    <name type="scientific">Evansella tamaricis</name>
    <dbReference type="NCBI Taxonomy" id="2069301"/>
    <lineage>
        <taxon>Bacteria</taxon>
        <taxon>Bacillati</taxon>
        <taxon>Bacillota</taxon>
        <taxon>Bacilli</taxon>
        <taxon>Bacillales</taxon>
        <taxon>Bacillaceae</taxon>
        <taxon>Evansella</taxon>
    </lineage>
</organism>
<evidence type="ECO:0000313" key="2">
    <source>
        <dbReference type="EMBL" id="MBU9713843.1"/>
    </source>
</evidence>
<feature type="coiled-coil region" evidence="1">
    <location>
        <begin position="37"/>
        <end position="109"/>
    </location>
</feature>
<evidence type="ECO:0000256" key="1">
    <source>
        <dbReference type="SAM" id="Coils"/>
    </source>
</evidence>
<reference evidence="2 3" key="1">
    <citation type="submission" date="2021-06" db="EMBL/GenBank/DDBJ databases">
        <title>Bacillus sp. RD4P76, an endophyte from a halophyte.</title>
        <authorList>
            <person name="Sun J.-Q."/>
        </authorList>
    </citation>
    <scope>NUCLEOTIDE SEQUENCE [LARGE SCALE GENOMIC DNA]</scope>
    <source>
        <strain evidence="2 3">CGMCC 1.15917</strain>
    </source>
</reference>
<dbReference type="EMBL" id="JAHQCS010000153">
    <property type="protein sequence ID" value="MBU9713843.1"/>
    <property type="molecule type" value="Genomic_DNA"/>
</dbReference>
<keyword evidence="3" id="KW-1185">Reference proteome</keyword>
<proteinExistence type="predicted"/>
<evidence type="ECO:0000313" key="3">
    <source>
        <dbReference type="Proteomes" id="UP000784880"/>
    </source>
</evidence>
<comment type="caution">
    <text evidence="2">The sequence shown here is derived from an EMBL/GenBank/DDBJ whole genome shotgun (WGS) entry which is preliminary data.</text>
</comment>